<dbReference type="HOGENOM" id="CLU_2336289_0_0_1"/>
<dbReference type="EnsemblMetazoa" id="tetur03g04580.1">
    <property type="protein sequence ID" value="tetur03g04580.1"/>
    <property type="gene ID" value="tetur03g04580"/>
</dbReference>
<dbReference type="AlphaFoldDB" id="T1JZN3"/>
<protein>
    <submittedName>
        <fullName evidence="1">Uncharacterized protein</fullName>
    </submittedName>
</protein>
<keyword evidence="2" id="KW-1185">Reference proteome</keyword>
<dbReference type="EMBL" id="CAEY01001124">
    <property type="status" value="NOT_ANNOTATED_CDS"/>
    <property type="molecule type" value="Genomic_DNA"/>
</dbReference>
<organism evidence="1 2">
    <name type="scientific">Tetranychus urticae</name>
    <name type="common">Two-spotted spider mite</name>
    <dbReference type="NCBI Taxonomy" id="32264"/>
    <lineage>
        <taxon>Eukaryota</taxon>
        <taxon>Metazoa</taxon>
        <taxon>Ecdysozoa</taxon>
        <taxon>Arthropoda</taxon>
        <taxon>Chelicerata</taxon>
        <taxon>Arachnida</taxon>
        <taxon>Acari</taxon>
        <taxon>Acariformes</taxon>
        <taxon>Trombidiformes</taxon>
        <taxon>Prostigmata</taxon>
        <taxon>Eleutherengona</taxon>
        <taxon>Raphignathae</taxon>
        <taxon>Tetranychoidea</taxon>
        <taxon>Tetranychidae</taxon>
        <taxon>Tetranychus</taxon>
    </lineage>
</organism>
<evidence type="ECO:0000313" key="1">
    <source>
        <dbReference type="EnsemblMetazoa" id="tetur03g04580.1"/>
    </source>
</evidence>
<dbReference type="Proteomes" id="UP000015104">
    <property type="component" value="Unassembled WGS sequence"/>
</dbReference>
<evidence type="ECO:0000313" key="2">
    <source>
        <dbReference type="Proteomes" id="UP000015104"/>
    </source>
</evidence>
<name>T1JZN3_TETUR</name>
<reference evidence="2" key="1">
    <citation type="submission" date="2011-08" db="EMBL/GenBank/DDBJ databases">
        <authorList>
            <person name="Rombauts S."/>
        </authorList>
    </citation>
    <scope>NUCLEOTIDE SEQUENCE</scope>
    <source>
        <strain evidence="2">London</strain>
    </source>
</reference>
<accession>T1JZN3</accession>
<sequence>MIHQPDDSSAFGCDYQENDLLASNDARPDDSSRRACDNFDYQKHDLLASNVNLDAAICNGETDKLSECQQVTLQTAKKRKIDEFIEKRWLMPIVEMET</sequence>
<proteinExistence type="predicted"/>
<reference evidence="1" key="2">
    <citation type="submission" date="2015-06" db="UniProtKB">
        <authorList>
            <consortium name="EnsemblMetazoa"/>
        </authorList>
    </citation>
    <scope>IDENTIFICATION</scope>
</reference>